<dbReference type="SUPFAM" id="SSF56784">
    <property type="entry name" value="HAD-like"/>
    <property type="match status" value="1"/>
</dbReference>
<dbReference type="PANTHER" id="PTHR43434:SF1">
    <property type="entry name" value="PHOSPHOGLYCOLATE PHOSPHATASE"/>
    <property type="match status" value="1"/>
</dbReference>
<dbReference type="InterPro" id="IPR050155">
    <property type="entry name" value="HAD-like_hydrolase_sf"/>
</dbReference>
<protein>
    <recommendedName>
        <fullName evidence="4">phosphoglycolate phosphatase</fullName>
        <ecNumber evidence="4">3.1.3.18</ecNumber>
    </recommendedName>
</protein>
<proteinExistence type="inferred from homology"/>
<dbReference type="GO" id="GO:0008967">
    <property type="term" value="F:phosphoglycolate phosphatase activity"/>
    <property type="evidence" value="ECO:0007669"/>
    <property type="project" value="UniProtKB-EC"/>
</dbReference>
<evidence type="ECO:0000256" key="4">
    <source>
        <dbReference type="ARBA" id="ARBA00013078"/>
    </source>
</evidence>
<comment type="pathway">
    <text evidence="2">Organic acid metabolism; glycolate biosynthesis; glycolate from 2-phosphoglycolate: step 1/1.</text>
</comment>
<dbReference type="GO" id="GO:0005829">
    <property type="term" value="C:cytosol"/>
    <property type="evidence" value="ECO:0007669"/>
    <property type="project" value="TreeGrafter"/>
</dbReference>
<dbReference type="EC" id="3.1.3.18" evidence="4"/>
<dbReference type="EMBL" id="AP021876">
    <property type="protein sequence ID" value="BBO85379.1"/>
    <property type="molecule type" value="Genomic_DNA"/>
</dbReference>
<dbReference type="SFLD" id="SFLDG01129">
    <property type="entry name" value="C1.5:_HAD__Beta-PGM__Phosphata"/>
    <property type="match status" value="1"/>
</dbReference>
<dbReference type="Gene3D" id="3.40.50.1000">
    <property type="entry name" value="HAD superfamily/HAD-like"/>
    <property type="match status" value="1"/>
</dbReference>
<dbReference type="NCBIfam" id="TIGR01509">
    <property type="entry name" value="HAD-SF-IA-v3"/>
    <property type="match status" value="1"/>
</dbReference>
<dbReference type="AlphaFoldDB" id="A0A5K7ZYN5"/>
<organism evidence="5 6">
    <name type="scientific">Desulfosarcina ovata subsp. sediminis</name>
    <dbReference type="NCBI Taxonomy" id="885957"/>
    <lineage>
        <taxon>Bacteria</taxon>
        <taxon>Pseudomonadati</taxon>
        <taxon>Thermodesulfobacteriota</taxon>
        <taxon>Desulfobacteria</taxon>
        <taxon>Desulfobacterales</taxon>
        <taxon>Desulfosarcinaceae</taxon>
        <taxon>Desulfosarcina</taxon>
    </lineage>
</organism>
<dbReference type="InterPro" id="IPR023198">
    <property type="entry name" value="PGP-like_dom2"/>
</dbReference>
<evidence type="ECO:0000256" key="1">
    <source>
        <dbReference type="ARBA" id="ARBA00000830"/>
    </source>
</evidence>
<gene>
    <name evidence="5" type="ORF">DSCO28_59450</name>
</gene>
<dbReference type="GO" id="GO:0006281">
    <property type="term" value="P:DNA repair"/>
    <property type="evidence" value="ECO:0007669"/>
    <property type="project" value="TreeGrafter"/>
</dbReference>
<reference evidence="5 6" key="1">
    <citation type="submission" date="2019-11" db="EMBL/GenBank/DDBJ databases">
        <title>Comparative genomics of hydrocarbon-degrading Desulfosarcina strains.</title>
        <authorList>
            <person name="Watanabe M."/>
            <person name="Kojima H."/>
            <person name="Fukui M."/>
        </authorList>
    </citation>
    <scope>NUCLEOTIDE SEQUENCE [LARGE SCALE GENOMIC DNA]</scope>
    <source>
        <strain evidence="5 6">28bB2T</strain>
    </source>
</reference>
<name>A0A5K7ZYN5_9BACT</name>
<dbReference type="InterPro" id="IPR041492">
    <property type="entry name" value="HAD_2"/>
</dbReference>
<dbReference type="InterPro" id="IPR006439">
    <property type="entry name" value="HAD-SF_hydro_IA"/>
</dbReference>
<dbReference type="RefSeq" id="WP_155313049.1">
    <property type="nucleotide sequence ID" value="NZ_AP021876.1"/>
</dbReference>
<evidence type="ECO:0000313" key="6">
    <source>
        <dbReference type="Proteomes" id="UP000425960"/>
    </source>
</evidence>
<comment type="similarity">
    <text evidence="3">Belongs to the HAD-like hydrolase superfamily. CbbY/CbbZ/Gph/YieH family.</text>
</comment>
<dbReference type="NCBIfam" id="TIGR01549">
    <property type="entry name" value="HAD-SF-IA-v1"/>
    <property type="match status" value="1"/>
</dbReference>
<dbReference type="SFLD" id="SFLDS00003">
    <property type="entry name" value="Haloacid_Dehalogenase"/>
    <property type="match status" value="1"/>
</dbReference>
<dbReference type="KEGG" id="dov:DSCO28_59450"/>
<evidence type="ECO:0000256" key="3">
    <source>
        <dbReference type="ARBA" id="ARBA00006171"/>
    </source>
</evidence>
<evidence type="ECO:0000256" key="2">
    <source>
        <dbReference type="ARBA" id="ARBA00004818"/>
    </source>
</evidence>
<accession>A0A5K7ZYN5</accession>
<evidence type="ECO:0000313" key="5">
    <source>
        <dbReference type="EMBL" id="BBO85379.1"/>
    </source>
</evidence>
<dbReference type="Gene3D" id="1.10.150.240">
    <property type="entry name" value="Putative phosphatase, domain 2"/>
    <property type="match status" value="1"/>
</dbReference>
<dbReference type="Pfam" id="PF13419">
    <property type="entry name" value="HAD_2"/>
    <property type="match status" value="1"/>
</dbReference>
<sequence length="207" mass="23268">MKQHPKVVAFDCDGVMFDSRKANQAYYNHVLSHVGLPEMTPDQANYSHMQTVDAALAYMIPDEAARQAAHAFRKQMGYLPFLRLMEMEPGLVPLLEKLRPRYKTAVATNRTDTMARVLADNHIEHLFDLVVCAMDVRFPKPHPESLNKVVDHFGVRPEEVLYIGDSEVDETAAIAAGIAFVAYRNPDLKADHHIDRLAEIEAMLGLG</sequence>
<dbReference type="InterPro" id="IPR023214">
    <property type="entry name" value="HAD_sf"/>
</dbReference>
<dbReference type="Proteomes" id="UP000425960">
    <property type="component" value="Chromosome"/>
</dbReference>
<dbReference type="PANTHER" id="PTHR43434">
    <property type="entry name" value="PHOSPHOGLYCOLATE PHOSPHATASE"/>
    <property type="match status" value="1"/>
</dbReference>
<dbReference type="InterPro" id="IPR036412">
    <property type="entry name" value="HAD-like_sf"/>
</dbReference>
<comment type="catalytic activity">
    <reaction evidence="1">
        <text>2-phosphoglycolate + H2O = glycolate + phosphate</text>
        <dbReference type="Rhea" id="RHEA:14369"/>
        <dbReference type="ChEBI" id="CHEBI:15377"/>
        <dbReference type="ChEBI" id="CHEBI:29805"/>
        <dbReference type="ChEBI" id="CHEBI:43474"/>
        <dbReference type="ChEBI" id="CHEBI:58033"/>
        <dbReference type="EC" id="3.1.3.18"/>
    </reaction>
</comment>